<dbReference type="KEGG" id="clia:C3E79_08550"/>
<dbReference type="SUPFAM" id="SSF53474">
    <property type="entry name" value="alpha/beta-Hydrolases"/>
    <property type="match status" value="1"/>
</dbReference>
<evidence type="ECO:0000313" key="2">
    <source>
        <dbReference type="Proteomes" id="UP000244754"/>
    </source>
</evidence>
<dbReference type="Proteomes" id="UP000244754">
    <property type="component" value="Chromosome"/>
</dbReference>
<reference evidence="2" key="1">
    <citation type="submission" date="2018-01" db="EMBL/GenBank/DDBJ databases">
        <authorList>
            <person name="Li J."/>
        </authorList>
    </citation>
    <scope>NUCLEOTIDE SEQUENCE [LARGE SCALE GENOMIC DNA]</scope>
    <source>
        <strain evidence="2">2184</strain>
    </source>
</reference>
<dbReference type="InterPro" id="IPR029058">
    <property type="entry name" value="AB_hydrolase_fold"/>
</dbReference>
<accession>A0A2S0WFI1</accession>
<name>A0A2S0WFI1_9CORY</name>
<dbReference type="Gene3D" id="3.40.50.1820">
    <property type="entry name" value="alpha/beta hydrolase"/>
    <property type="match status" value="1"/>
</dbReference>
<dbReference type="Pfam" id="PF00561">
    <property type="entry name" value="Abhydrolase_1"/>
    <property type="match status" value="1"/>
</dbReference>
<sequence length="261" mass="27351">MQPVRLYAEEFGGAPHGASPRTVVLLSSIATTLETWRNQAPALAETHRVIALDHLGHGRSPRSQAAPGETTVDDLAANVLATLDGLGVERFSLVGLSLGGALAQYLAATSPRVERAVFCSTAAFLGGPQRWVERTNIARSEGMAALADDMVANWFTATYRAEHPDIVSWVREMIRGIDAEGFAQNGDALAGWDFASRLGEITCPVLTIAGAGDPSTGPEQLAEIASGVAGPVESVVVTPGSHQLALENPEPCTAALVEFLA</sequence>
<dbReference type="InterPro" id="IPR000073">
    <property type="entry name" value="AB_hydrolase_1"/>
</dbReference>
<keyword evidence="2" id="KW-1185">Reference proteome</keyword>
<dbReference type="PANTHER" id="PTHR43798">
    <property type="entry name" value="MONOACYLGLYCEROL LIPASE"/>
    <property type="match status" value="1"/>
</dbReference>
<keyword evidence="1" id="KW-0378">Hydrolase</keyword>
<evidence type="ECO:0000313" key="1">
    <source>
        <dbReference type="EMBL" id="AWB84528.1"/>
    </source>
</evidence>
<organism evidence="1 2">
    <name type="scientific">Corynebacterium liangguodongii</name>
    <dbReference type="NCBI Taxonomy" id="2079535"/>
    <lineage>
        <taxon>Bacteria</taxon>
        <taxon>Bacillati</taxon>
        <taxon>Actinomycetota</taxon>
        <taxon>Actinomycetes</taxon>
        <taxon>Mycobacteriales</taxon>
        <taxon>Corynebacteriaceae</taxon>
        <taxon>Corynebacterium</taxon>
    </lineage>
</organism>
<dbReference type="AlphaFoldDB" id="A0A2S0WFI1"/>
<dbReference type="RefSeq" id="WP_108404537.1">
    <property type="nucleotide sequence ID" value="NZ_CP026948.1"/>
</dbReference>
<dbReference type="InterPro" id="IPR050266">
    <property type="entry name" value="AB_hydrolase_sf"/>
</dbReference>
<protein>
    <submittedName>
        <fullName evidence="1">Alpha/beta hydrolase</fullName>
    </submittedName>
</protein>
<dbReference type="OrthoDB" id="9802489at2"/>
<dbReference type="EMBL" id="CP026948">
    <property type="protein sequence ID" value="AWB84528.1"/>
    <property type="molecule type" value="Genomic_DNA"/>
</dbReference>
<dbReference type="GO" id="GO:0016787">
    <property type="term" value="F:hydrolase activity"/>
    <property type="evidence" value="ECO:0007669"/>
    <property type="project" value="UniProtKB-KW"/>
</dbReference>
<proteinExistence type="predicted"/>
<gene>
    <name evidence="1" type="ORF">C3E79_08550</name>
</gene>